<keyword evidence="2" id="KW-1185">Reference proteome</keyword>
<gene>
    <name evidence="1" type="ORF">IPP45_00044</name>
</gene>
<evidence type="ECO:0008006" key="3">
    <source>
        <dbReference type="Google" id="ProtNLM"/>
    </source>
</evidence>
<dbReference type="Proteomes" id="UP000223768">
    <property type="component" value="Segment"/>
</dbReference>
<dbReference type="EMBL" id="KY065485">
    <property type="protein sequence ID" value="APD23495.1"/>
    <property type="molecule type" value="Genomic_DNA"/>
</dbReference>
<protein>
    <recommendedName>
        <fullName evidence="3">Phage protein</fullName>
    </recommendedName>
</protein>
<sequence>MKFMSDMKFQLNSAGVSALLRSSEMQGILREKGQGIAERAGEGFELTVSPGQKRANAKISTTDIKSMARNKKHNILLKAMR</sequence>
<name>A0A1S5SD20_9CAUD</name>
<evidence type="ECO:0000313" key="2">
    <source>
        <dbReference type="Proteomes" id="UP000223768"/>
    </source>
</evidence>
<reference evidence="1 2" key="1">
    <citation type="journal article" date="2017" name="Sci. Rep.">
        <title>Pneumococcal prophages are diverse, but not without structure or history.</title>
        <authorList>
            <person name="Brueggemann A.B."/>
            <person name="Harrold C.L."/>
            <person name="Rezaei Javan R."/>
            <person name="van Tonder A.J."/>
            <person name="McDonnell A.J."/>
            <person name="Edwards B.A."/>
        </authorList>
    </citation>
    <scope>NUCLEOTIDE SEQUENCE [LARGE SCALE GENOMIC DNA]</scope>
</reference>
<proteinExistence type="predicted"/>
<organism evidence="1 2">
    <name type="scientific">Streptococcus phage IPP45</name>
    <dbReference type="NCBI Taxonomy" id="1916184"/>
    <lineage>
        <taxon>Viruses</taxon>
        <taxon>Duplodnaviria</taxon>
        <taxon>Heunggongvirae</taxon>
        <taxon>Uroviricota</taxon>
        <taxon>Caudoviricetes</taxon>
        <taxon>Caudoviricetes incertae sedis</taxon>
        <taxon>Malkevirus</taxon>
        <taxon>Malkevirus IPP45</taxon>
    </lineage>
</organism>
<accession>A0A1S5SD20</accession>
<evidence type="ECO:0000313" key="1">
    <source>
        <dbReference type="EMBL" id="APD23495.1"/>
    </source>
</evidence>